<evidence type="ECO:0000313" key="2">
    <source>
        <dbReference type="EMBL" id="AJE87174.1"/>
    </source>
</evidence>
<gene>
    <name evidence="2" type="ORF">SLNWT_6798</name>
</gene>
<proteinExistence type="predicted"/>
<keyword evidence="3" id="KW-1185">Reference proteome</keyword>
<evidence type="ECO:0000256" key="1">
    <source>
        <dbReference type="SAM" id="MobiDB-lite"/>
    </source>
</evidence>
<dbReference type="EMBL" id="CP010519">
    <property type="protein sequence ID" value="AJE87174.1"/>
    <property type="molecule type" value="Genomic_DNA"/>
</dbReference>
<dbReference type="Proteomes" id="UP000031523">
    <property type="component" value="Chromosome"/>
</dbReference>
<accession>A0A0B5EZD4</accession>
<feature type="region of interest" description="Disordered" evidence="1">
    <location>
        <begin position="1"/>
        <end position="26"/>
    </location>
</feature>
<sequence length="51" mass="4932">MGDAAPAGWRGAADPGAREGRGARTAAVRGRVALHRAGRGGLGPDGPARGA</sequence>
<protein>
    <submittedName>
        <fullName evidence="2">Uncharacterized protein</fullName>
    </submittedName>
</protein>
<dbReference type="AlphaFoldDB" id="A0A0B5EZD4"/>
<dbReference type="KEGG" id="sals:SLNWT_6798"/>
<reference evidence="2 3" key="1">
    <citation type="submission" date="2015-01" db="EMBL/GenBank/DDBJ databases">
        <title>Enhanced salinomycin production by adjusting the supply of polyketide extender units in Streptomyce albus DSM 41398.</title>
        <authorList>
            <person name="Lu C."/>
        </authorList>
    </citation>
    <scope>NUCLEOTIDE SEQUENCE [LARGE SCALE GENOMIC DNA]</scope>
    <source>
        <strain evidence="3">ATCC 21838 / DSM 41398 / FERM P-419 / JCM 4703 / NBRC 107858</strain>
    </source>
</reference>
<organism evidence="2 3">
    <name type="scientific">Streptomyces albus (strain ATCC 21838 / DSM 41398 / FERM P-419 / JCM 4703 / NBRC 107858)</name>
    <dbReference type="NCBI Taxonomy" id="1081613"/>
    <lineage>
        <taxon>Bacteria</taxon>
        <taxon>Bacillati</taxon>
        <taxon>Actinomycetota</taxon>
        <taxon>Actinomycetes</taxon>
        <taxon>Kitasatosporales</taxon>
        <taxon>Streptomycetaceae</taxon>
        <taxon>Streptomyces</taxon>
    </lineage>
</organism>
<evidence type="ECO:0000313" key="3">
    <source>
        <dbReference type="Proteomes" id="UP000031523"/>
    </source>
</evidence>
<name>A0A0B5EZD4_STRA4</name>